<dbReference type="InterPro" id="IPR036412">
    <property type="entry name" value="HAD-like_sf"/>
</dbReference>
<sequence>MSDDPETARQIEELAADDRPLLVLDVDDVVLEFVRPFPHFLKTRGFQLTLSSFRLTGNIAETASGRLIEQAEVTALLGDFFDAQADWQSITEGAAEALATLGQRAEIVLLTAMPHKHRAVRRAHLDALGLNYPLLTTEMAKGPAIAKLRGAKGRPVAFVDDQPSNLMSARNSVADAHLFHLMADNMLRAFLPPTPDDIIAVENWREAAPKIASALGLQSNSRKSVYGFPSGIA</sequence>
<protein>
    <recommendedName>
        <fullName evidence="3">HAD family hydrolase</fullName>
    </recommendedName>
</protein>
<accession>A0A101KWG1</accession>
<proteinExistence type="predicted"/>
<comment type="caution">
    <text evidence="1">The sequence shown here is derived from an EMBL/GenBank/DDBJ whole genome shotgun (WGS) entry which is preliminary data.</text>
</comment>
<dbReference type="AlphaFoldDB" id="A0A101KWG1"/>
<gene>
    <name evidence="1" type="ORF">AU467_13570</name>
</gene>
<evidence type="ECO:0008006" key="3">
    <source>
        <dbReference type="Google" id="ProtNLM"/>
    </source>
</evidence>
<reference evidence="1 2" key="1">
    <citation type="submission" date="2015-12" db="EMBL/GenBank/DDBJ databases">
        <title>Draft genome sequence of Mesorhizobium sp. UFLA 01-765, a multitolerant efficient symbiont and plant-growth promoting strain isolated from Zn-mining soil using Leucaena leucocephala as a trap plant.</title>
        <authorList>
            <person name="Rangel W.M."/>
            <person name="Thijs S."/>
            <person name="Longatti S.M."/>
            <person name="Moreira F.M."/>
            <person name="Weyens N."/>
            <person name="Vangronsveld J."/>
            <person name="Van Hamme J.D."/>
            <person name="Bottos E.M."/>
            <person name="Rineau F."/>
        </authorList>
    </citation>
    <scope>NUCLEOTIDE SEQUENCE [LARGE SCALE GENOMIC DNA]</scope>
    <source>
        <strain evidence="1 2">UFLA 01-765</strain>
    </source>
</reference>
<organism evidence="1 2">
    <name type="scientific">Rhizobium loti</name>
    <name type="common">Mesorhizobium loti</name>
    <dbReference type="NCBI Taxonomy" id="381"/>
    <lineage>
        <taxon>Bacteria</taxon>
        <taxon>Pseudomonadati</taxon>
        <taxon>Pseudomonadota</taxon>
        <taxon>Alphaproteobacteria</taxon>
        <taxon>Hyphomicrobiales</taxon>
        <taxon>Phyllobacteriaceae</taxon>
        <taxon>Mesorhizobium</taxon>
    </lineage>
</organism>
<evidence type="ECO:0000313" key="2">
    <source>
        <dbReference type="Proteomes" id="UP000053176"/>
    </source>
</evidence>
<dbReference type="Proteomes" id="UP000053176">
    <property type="component" value="Unassembled WGS sequence"/>
</dbReference>
<evidence type="ECO:0000313" key="1">
    <source>
        <dbReference type="EMBL" id="KUM28204.1"/>
    </source>
</evidence>
<dbReference type="SUPFAM" id="SSF56784">
    <property type="entry name" value="HAD-like"/>
    <property type="match status" value="1"/>
</dbReference>
<name>A0A101KWG1_RHILI</name>
<dbReference type="EMBL" id="LPWA01000035">
    <property type="protein sequence ID" value="KUM28204.1"/>
    <property type="molecule type" value="Genomic_DNA"/>
</dbReference>
<dbReference type="OrthoDB" id="7192139at2"/>